<dbReference type="Pfam" id="PF25498">
    <property type="entry name" value="DUF7912"/>
    <property type="match status" value="1"/>
</dbReference>
<reference evidence="6" key="1">
    <citation type="submission" date="2020-06" db="EMBL/GenBank/DDBJ databases">
        <title>WGS assembly of Ceratodon purpureus strain R40.</title>
        <authorList>
            <person name="Carey S.B."/>
            <person name="Jenkins J."/>
            <person name="Shu S."/>
            <person name="Lovell J.T."/>
            <person name="Sreedasyam A."/>
            <person name="Maumus F."/>
            <person name="Tiley G.P."/>
            <person name="Fernandez-Pozo N."/>
            <person name="Barry K."/>
            <person name="Chen C."/>
            <person name="Wang M."/>
            <person name="Lipzen A."/>
            <person name="Daum C."/>
            <person name="Saski C.A."/>
            <person name="Payton A.C."/>
            <person name="Mcbreen J.C."/>
            <person name="Conrad R.E."/>
            <person name="Kollar L.M."/>
            <person name="Olsson S."/>
            <person name="Huttunen S."/>
            <person name="Landis J.B."/>
            <person name="Wickett N.J."/>
            <person name="Johnson M.G."/>
            <person name="Rensing S.A."/>
            <person name="Grimwood J."/>
            <person name="Schmutz J."/>
            <person name="Mcdaniel S.F."/>
        </authorList>
    </citation>
    <scope>NUCLEOTIDE SEQUENCE</scope>
    <source>
        <strain evidence="6">R40</strain>
    </source>
</reference>
<feature type="region of interest" description="Disordered" evidence="3">
    <location>
        <begin position="151"/>
        <end position="277"/>
    </location>
</feature>
<dbReference type="PANTHER" id="PTHR34544">
    <property type="entry name" value="OSJNBA0006B20.18 PROTEIN"/>
    <property type="match status" value="1"/>
</dbReference>
<keyword evidence="7" id="KW-1185">Reference proteome</keyword>
<dbReference type="Pfam" id="PF02576">
    <property type="entry name" value="RimP_N"/>
    <property type="match status" value="1"/>
</dbReference>
<evidence type="ECO:0000313" key="7">
    <source>
        <dbReference type="Proteomes" id="UP000822688"/>
    </source>
</evidence>
<evidence type="ECO:0000256" key="3">
    <source>
        <dbReference type="SAM" id="MobiDB-lite"/>
    </source>
</evidence>
<dbReference type="InterPro" id="IPR057234">
    <property type="entry name" value="DUF7912"/>
</dbReference>
<dbReference type="Proteomes" id="UP000822688">
    <property type="component" value="Chromosome 7"/>
</dbReference>
<dbReference type="InterPro" id="IPR028989">
    <property type="entry name" value="RimP_N"/>
</dbReference>
<comment type="caution">
    <text evidence="6">The sequence shown here is derived from an EMBL/GenBank/DDBJ whole genome shotgun (WGS) entry which is preliminary data.</text>
</comment>
<dbReference type="PANTHER" id="PTHR34544:SF3">
    <property type="entry name" value="OS07G0155200 PROTEIN"/>
    <property type="match status" value="1"/>
</dbReference>
<sequence length="518" mass="56826">MRTLRLLSFGPGSPCWTAQVAPLYIASQRAYTPASAAHEFAAGIRVREGEARVQQVRVWHGASSLRGFGEPSSTSYGGFGVSGASVSAHGRMYTKVAGKKGKKGEKDVLVKEREEEGVEGEEDVEKVEGKKVKKKKSKEVLANGDAFGVVDDNVSGLVGEGDQEVESKEKELKELLSELKEKKKSKNKLKHESEAQLETEESDPGVMQNGAVNGGIQEANLHTEGKGKKKHKNKVKRGDSEVGQSEESNPIVESHKKQKEKKKSKDKEKSGDIAVSRVVLEDTEESDVFENVDESASEELEGFLDDDDFWEDDFEPEAELNDGGDGGGVVLGDAPWAKTALQLAEEVVAEFNGALEIFAFKASKDTGIIRVRVDKLADKYGSPSMDELQKYSSSYSKLLDKAGEAKTIPDDLALEVSSPGAERVVRIPQDLERFKDLPMYVRYVETSSDSSAETPEKDGILELESVDTEVGSAKWKLADVRLNRELAGKGRGLNRKQRDWRVDLPFGSINLVRLYIDV</sequence>
<feature type="domain" description="DUF7912" evidence="5">
    <location>
        <begin position="424"/>
        <end position="515"/>
    </location>
</feature>
<evidence type="ECO:0008006" key="8">
    <source>
        <dbReference type="Google" id="ProtNLM"/>
    </source>
</evidence>
<dbReference type="SUPFAM" id="SSF75420">
    <property type="entry name" value="YhbC-like, N-terminal domain"/>
    <property type="match status" value="1"/>
</dbReference>
<proteinExistence type="inferred from homology"/>
<evidence type="ECO:0000259" key="4">
    <source>
        <dbReference type="Pfam" id="PF02576"/>
    </source>
</evidence>
<dbReference type="InterPro" id="IPR035956">
    <property type="entry name" value="RimP_N_sf"/>
</dbReference>
<feature type="compositionally biased region" description="Basic and acidic residues" evidence="3">
    <location>
        <begin position="165"/>
        <end position="181"/>
    </location>
</feature>
<evidence type="ECO:0000256" key="2">
    <source>
        <dbReference type="ARBA" id="ARBA00022517"/>
    </source>
</evidence>
<keyword evidence="1" id="KW-0963">Cytoplasm</keyword>
<keyword evidence="2" id="KW-0690">Ribosome biogenesis</keyword>
<feature type="domain" description="Ribosome maturation factor RimP N-terminal" evidence="4">
    <location>
        <begin position="344"/>
        <end position="422"/>
    </location>
</feature>
<dbReference type="GO" id="GO:0042274">
    <property type="term" value="P:ribosomal small subunit biogenesis"/>
    <property type="evidence" value="ECO:0007669"/>
    <property type="project" value="InterPro"/>
</dbReference>
<dbReference type="InterPro" id="IPR003728">
    <property type="entry name" value="Ribosome_maturation_RimP"/>
</dbReference>
<evidence type="ECO:0000256" key="1">
    <source>
        <dbReference type="ARBA" id="ARBA00022490"/>
    </source>
</evidence>
<evidence type="ECO:0000259" key="5">
    <source>
        <dbReference type="Pfam" id="PF25498"/>
    </source>
</evidence>
<protein>
    <recommendedName>
        <fullName evidence="8">Ribosome maturation factor RimP N-terminal domain-containing protein</fullName>
    </recommendedName>
</protein>
<organism evidence="6 7">
    <name type="scientific">Ceratodon purpureus</name>
    <name type="common">Fire moss</name>
    <name type="synonym">Dicranum purpureum</name>
    <dbReference type="NCBI Taxonomy" id="3225"/>
    <lineage>
        <taxon>Eukaryota</taxon>
        <taxon>Viridiplantae</taxon>
        <taxon>Streptophyta</taxon>
        <taxon>Embryophyta</taxon>
        <taxon>Bryophyta</taxon>
        <taxon>Bryophytina</taxon>
        <taxon>Bryopsida</taxon>
        <taxon>Dicranidae</taxon>
        <taxon>Pseudoditrichales</taxon>
        <taxon>Ditrichaceae</taxon>
        <taxon>Ceratodon</taxon>
    </lineage>
</organism>
<evidence type="ECO:0000313" key="6">
    <source>
        <dbReference type="EMBL" id="KAG0567409.1"/>
    </source>
</evidence>
<gene>
    <name evidence="6" type="ORF">KC19_7G132800</name>
</gene>
<accession>A0A8T0HB57</accession>
<dbReference type="EMBL" id="CM026428">
    <property type="protein sequence ID" value="KAG0567409.1"/>
    <property type="molecule type" value="Genomic_DNA"/>
</dbReference>
<dbReference type="Gene3D" id="3.30.300.70">
    <property type="entry name" value="RimP-like superfamily, N-terminal"/>
    <property type="match status" value="1"/>
</dbReference>
<dbReference type="HAMAP" id="MF_01077">
    <property type="entry name" value="RimP"/>
    <property type="match status" value="1"/>
</dbReference>
<dbReference type="AlphaFoldDB" id="A0A8T0HB57"/>
<name>A0A8T0HB57_CERPU</name>